<evidence type="ECO:0000313" key="3">
    <source>
        <dbReference type="EMBL" id="KAK9890000.1"/>
    </source>
</evidence>
<feature type="region of interest" description="Disordered" evidence="1">
    <location>
        <begin position="184"/>
        <end position="215"/>
    </location>
</feature>
<dbReference type="EMBL" id="JARQZJ010000124">
    <property type="protein sequence ID" value="KAK9890000.1"/>
    <property type="molecule type" value="Genomic_DNA"/>
</dbReference>
<proteinExistence type="predicted"/>
<comment type="caution">
    <text evidence="3">The sequence shown here is derived from an EMBL/GenBank/DDBJ whole genome shotgun (WGS) entry which is preliminary data.</text>
</comment>
<reference evidence="3 4" key="1">
    <citation type="submission" date="2023-03" db="EMBL/GenBank/DDBJ databases">
        <title>Genome insight into feeding habits of ladybird beetles.</title>
        <authorList>
            <person name="Li H.-S."/>
            <person name="Huang Y.-H."/>
            <person name="Pang H."/>
        </authorList>
    </citation>
    <scope>NUCLEOTIDE SEQUENCE [LARGE SCALE GENOMIC DNA]</scope>
    <source>
        <strain evidence="3">SYSU_2023b</strain>
        <tissue evidence="3">Whole body</tissue>
    </source>
</reference>
<feature type="signal peptide" evidence="2">
    <location>
        <begin position="1"/>
        <end position="24"/>
    </location>
</feature>
<feature type="region of interest" description="Disordered" evidence="1">
    <location>
        <begin position="311"/>
        <end position="367"/>
    </location>
</feature>
<sequence length="473" mass="55491">MKMKTVKLQQLFILFTLVTPIVRASWSPIEDIPIEYYQPEEYQESHIDHEVLLRPSRTADSSAEPSDLKEQFFRSFDDEFYPEIDFEKGNLPRPGGFIPFGRTEDPSENRKKRQIIDEPDNATTISITPNIEDELGTGPLELDTLNPLSVTTEPLVSTTEKPITKEVPEGELILINDFIRFRRGAKDSNGNEDTNEKGPKRGSSSNGNRQKFTKSAKITLENENLEMETNREPRGLTRQEWVKFPYQLQQSNEPYADSSGTDLVKAPRVHFVTQRRSENVELPLVYRNERQGRDSDLPREARGNINMREKDWSYRPRFPSRNGPPSDYAQGRYEPRRNDFRGRYDGRSLLDDRKFPPATPPPSYSGNRQRRIIYYANLPEITRSPPSVDFRDRYRYRDTYAEKYPVDPLARKMYRNFRFDEDVRNTGPYSLRVSKDVNVHQIEKNPERRIYSEVGRKFNYDNPSFDDHRERRL</sequence>
<dbReference type="Proteomes" id="UP001431783">
    <property type="component" value="Unassembled WGS sequence"/>
</dbReference>
<evidence type="ECO:0000313" key="4">
    <source>
        <dbReference type="Proteomes" id="UP001431783"/>
    </source>
</evidence>
<organism evidence="3 4">
    <name type="scientific">Henosepilachna vigintioctopunctata</name>
    <dbReference type="NCBI Taxonomy" id="420089"/>
    <lineage>
        <taxon>Eukaryota</taxon>
        <taxon>Metazoa</taxon>
        <taxon>Ecdysozoa</taxon>
        <taxon>Arthropoda</taxon>
        <taxon>Hexapoda</taxon>
        <taxon>Insecta</taxon>
        <taxon>Pterygota</taxon>
        <taxon>Neoptera</taxon>
        <taxon>Endopterygota</taxon>
        <taxon>Coleoptera</taxon>
        <taxon>Polyphaga</taxon>
        <taxon>Cucujiformia</taxon>
        <taxon>Coccinelloidea</taxon>
        <taxon>Coccinellidae</taxon>
        <taxon>Epilachninae</taxon>
        <taxon>Epilachnini</taxon>
        <taxon>Henosepilachna</taxon>
    </lineage>
</organism>
<keyword evidence="2" id="KW-0732">Signal</keyword>
<gene>
    <name evidence="3" type="ORF">WA026_008814</name>
</gene>
<protein>
    <submittedName>
        <fullName evidence="3">Uncharacterized protein</fullName>
    </submittedName>
</protein>
<name>A0AAW1VD66_9CUCU</name>
<evidence type="ECO:0000256" key="2">
    <source>
        <dbReference type="SAM" id="SignalP"/>
    </source>
</evidence>
<keyword evidence="4" id="KW-1185">Reference proteome</keyword>
<feature type="chain" id="PRO_5043407841" evidence="2">
    <location>
        <begin position="25"/>
        <end position="473"/>
    </location>
</feature>
<feature type="compositionally biased region" description="Basic and acidic residues" evidence="1">
    <location>
        <begin position="333"/>
        <end position="355"/>
    </location>
</feature>
<evidence type="ECO:0000256" key="1">
    <source>
        <dbReference type="SAM" id="MobiDB-lite"/>
    </source>
</evidence>
<dbReference type="AlphaFoldDB" id="A0AAW1VD66"/>
<accession>A0AAW1VD66</accession>